<proteinExistence type="predicted"/>
<dbReference type="Proteomes" id="UP001044222">
    <property type="component" value="Unassembled WGS sequence"/>
</dbReference>
<dbReference type="GO" id="GO:0098793">
    <property type="term" value="C:presynapse"/>
    <property type="evidence" value="ECO:0007669"/>
    <property type="project" value="GOC"/>
</dbReference>
<dbReference type="GO" id="GO:0048488">
    <property type="term" value="P:synaptic vesicle endocytosis"/>
    <property type="evidence" value="ECO:0007669"/>
    <property type="project" value="TreeGrafter"/>
</dbReference>
<feature type="region of interest" description="Disordered" evidence="1">
    <location>
        <begin position="617"/>
        <end position="648"/>
    </location>
</feature>
<gene>
    <name evidence="3" type="ORF">ANANG_G00096440</name>
</gene>
<feature type="domain" description="Bridge-like lipid transfer protein family member 1 N-terminal" evidence="2">
    <location>
        <begin position="1"/>
        <end position="578"/>
    </location>
</feature>
<reference evidence="3" key="1">
    <citation type="submission" date="2021-01" db="EMBL/GenBank/DDBJ databases">
        <title>A chromosome-scale assembly of European eel, Anguilla anguilla.</title>
        <authorList>
            <person name="Henkel C."/>
            <person name="Jong-Raadsen S.A."/>
            <person name="Dufour S."/>
            <person name="Weltzien F.-A."/>
            <person name="Palstra A.P."/>
            <person name="Pelster B."/>
            <person name="Spaink H.P."/>
            <person name="Van Den Thillart G.E."/>
            <person name="Jansen H."/>
            <person name="Zahm M."/>
            <person name="Klopp C."/>
            <person name="Cedric C."/>
            <person name="Louis A."/>
            <person name="Berthelot C."/>
            <person name="Parey E."/>
            <person name="Roest Crollius H."/>
            <person name="Montfort J."/>
            <person name="Robinson-Rechavi M."/>
            <person name="Bucao C."/>
            <person name="Bouchez O."/>
            <person name="Gislard M."/>
            <person name="Lluch J."/>
            <person name="Milhes M."/>
            <person name="Lampietro C."/>
            <person name="Lopez Roques C."/>
            <person name="Donnadieu C."/>
            <person name="Braasch I."/>
            <person name="Desvignes T."/>
            <person name="Postlethwait J."/>
            <person name="Bobe J."/>
            <person name="Guiguen Y."/>
            <person name="Dirks R."/>
        </authorList>
    </citation>
    <scope>NUCLEOTIDE SEQUENCE</scope>
    <source>
        <strain evidence="3">Tag_6206</strain>
        <tissue evidence="3">Liver</tissue>
    </source>
</reference>
<dbReference type="AlphaFoldDB" id="A0A9D3S0P8"/>
<dbReference type="InterPro" id="IPR047104">
    <property type="entry name" value="BLTP1_N"/>
</dbReference>
<keyword evidence="4" id="KW-1185">Reference proteome</keyword>
<feature type="compositionally biased region" description="Pro residues" evidence="1">
    <location>
        <begin position="703"/>
        <end position="712"/>
    </location>
</feature>
<feature type="region of interest" description="Disordered" evidence="1">
    <location>
        <begin position="677"/>
        <end position="715"/>
    </location>
</feature>
<dbReference type="PANTHER" id="PTHR31640:SF1">
    <property type="entry name" value="BRIDGE-LIKE LIPID TRANSFER PROTEIN FAMILY MEMBER 1"/>
    <property type="match status" value="1"/>
</dbReference>
<evidence type="ECO:0000313" key="3">
    <source>
        <dbReference type="EMBL" id="KAG5848246.1"/>
    </source>
</evidence>
<evidence type="ECO:0000259" key="2">
    <source>
        <dbReference type="Pfam" id="PF20413"/>
    </source>
</evidence>
<comment type="caution">
    <text evidence="3">The sequence shown here is derived from an EMBL/GenBank/DDBJ whole genome shotgun (WGS) entry which is preliminary data.</text>
</comment>
<feature type="compositionally biased region" description="Low complexity" evidence="1">
    <location>
        <begin position="677"/>
        <end position="686"/>
    </location>
</feature>
<protein>
    <recommendedName>
        <fullName evidence="2">Bridge-like lipid transfer protein family member 1 N-terminal domain-containing protein</fullName>
    </recommendedName>
</protein>
<feature type="compositionally biased region" description="Low complexity" evidence="1">
    <location>
        <begin position="639"/>
        <end position="648"/>
    </location>
</feature>
<dbReference type="Pfam" id="PF20413">
    <property type="entry name" value="BLTP1_N"/>
    <property type="match status" value="1"/>
</dbReference>
<accession>A0A9D3S0P8</accession>
<organism evidence="3 4">
    <name type="scientific">Anguilla anguilla</name>
    <name type="common">European freshwater eel</name>
    <name type="synonym">Muraena anguilla</name>
    <dbReference type="NCBI Taxonomy" id="7936"/>
    <lineage>
        <taxon>Eukaryota</taxon>
        <taxon>Metazoa</taxon>
        <taxon>Chordata</taxon>
        <taxon>Craniata</taxon>
        <taxon>Vertebrata</taxon>
        <taxon>Euteleostomi</taxon>
        <taxon>Actinopterygii</taxon>
        <taxon>Neopterygii</taxon>
        <taxon>Teleostei</taxon>
        <taxon>Anguilliformes</taxon>
        <taxon>Anguillidae</taxon>
        <taxon>Anguilla</taxon>
    </lineage>
</organism>
<evidence type="ECO:0000256" key="1">
    <source>
        <dbReference type="SAM" id="MobiDB-lite"/>
    </source>
</evidence>
<dbReference type="PANTHER" id="PTHR31640">
    <property type="entry name" value="TRANSMEMBRANE PROTEIN KIAA1109"/>
    <property type="match status" value="1"/>
</dbReference>
<dbReference type="InterPro" id="IPR033616">
    <property type="entry name" value="BLTP1"/>
</dbReference>
<dbReference type="EMBL" id="JAFIRN010000005">
    <property type="protein sequence ID" value="KAG5848246.1"/>
    <property type="molecule type" value="Genomic_DNA"/>
</dbReference>
<sequence length="744" mass="82430">MLYRTLLEAEMLAFHVNASYPRDWNMPQSWQCEIEVYKATYHFIYAQKNFFTDLIQDWASDSAPDIYSFVPYAWKFKILFHQFEMIWAANQHNWIDCSTKQQENVYLAACGETLNIDFTLPFNEFVPTTCNMRFCLRAEDTDLQLSLPECHPSRYPLLTLAKDYQPNKLPPRPACLGEGPGAPKPGKPRWRNITHAEAGWVDCWTVPNFTLIIDYTWHPIYPQKADEQLKQTLSEMEESMLSALRPPEYTPVVPPQPSRAVTDPSELTPDRLHVEMELSPDSQITLYGPLLRALVSIKENYFGEDDMYTDFEEAVSSPVLSMSTSSSSGWTALGMEDSERRDAGPAVHPLTLRPWDITVLINLYKVHGRLPVHCSSDGPEGPTGYLERLCFEMKKGYKETMLQLVLSPMHVFVSDSYQRPAVDGVLREGHLSLSGLQMRAHAMFSAEGLPLGSETLEYAWLIDMQAGALTGKVTVPQMASLVEWGETFVFHVVSREFQLERPKSSIICQHGVDRRICEAKLASLPGPCRTSEDLKYTMTRLSVDTVDIFIAEHGCAANIKTNFIRLANCNLHNQAVGRASVPWCRTCRFGSTWSSRTGCGRAPWACSPPSCAAPSGWRPAAPTSPSSPPTWPWPPTTPPSTRSSASSWSCTTAAPNGCGSSGRRRWCGTSAARTSAAAWGGAASSGVRPRGWTSSGWTRSRPPAAPPSPAPAPRRTCATANPCCIPASGSSPRTRPNCQTGGAG</sequence>
<name>A0A9D3S0P8_ANGAN</name>
<evidence type="ECO:0000313" key="4">
    <source>
        <dbReference type="Proteomes" id="UP001044222"/>
    </source>
</evidence>
<feature type="compositionally biased region" description="Pro residues" evidence="1">
    <location>
        <begin position="625"/>
        <end position="638"/>
    </location>
</feature>